<dbReference type="AlphaFoldDB" id="L1I4E0"/>
<dbReference type="HOGENOM" id="CLU_2377242_0_0_1"/>
<name>L1I4E0_GUITC</name>
<proteinExistence type="predicted"/>
<protein>
    <submittedName>
        <fullName evidence="2 3">Uncharacterized protein</fullName>
    </submittedName>
</protein>
<reference evidence="3" key="3">
    <citation type="submission" date="2016-03" db="UniProtKB">
        <authorList>
            <consortium name="EnsemblProtists"/>
        </authorList>
    </citation>
    <scope>IDENTIFICATION</scope>
</reference>
<dbReference type="KEGG" id="gtt:GUITHDRAFT_122855"/>
<dbReference type="EMBL" id="JH993442">
    <property type="protein sequence ID" value="EKX30937.1"/>
    <property type="molecule type" value="Genomic_DNA"/>
</dbReference>
<evidence type="ECO:0000313" key="3">
    <source>
        <dbReference type="EnsemblProtists" id="EKX30937"/>
    </source>
</evidence>
<dbReference type="GeneID" id="17287659"/>
<sequence>MAGNATREVDRKARDAARLLSMRRRQRDRRLETRARGRETGPIETMICRRDQLRWVRLGQTVCWKADDSARDQRPAHCEAAARGFDLSNNDFEAL</sequence>
<dbReference type="PaxDb" id="55529-EKX30937"/>
<reference evidence="2 4" key="1">
    <citation type="journal article" date="2012" name="Nature">
        <title>Algal genomes reveal evolutionary mosaicism and the fate of nucleomorphs.</title>
        <authorList>
            <consortium name="DOE Joint Genome Institute"/>
            <person name="Curtis B.A."/>
            <person name="Tanifuji G."/>
            <person name="Burki F."/>
            <person name="Gruber A."/>
            <person name="Irimia M."/>
            <person name="Maruyama S."/>
            <person name="Arias M.C."/>
            <person name="Ball S.G."/>
            <person name="Gile G.H."/>
            <person name="Hirakawa Y."/>
            <person name="Hopkins J.F."/>
            <person name="Kuo A."/>
            <person name="Rensing S.A."/>
            <person name="Schmutz J."/>
            <person name="Symeonidi A."/>
            <person name="Elias M."/>
            <person name="Eveleigh R.J."/>
            <person name="Herman E.K."/>
            <person name="Klute M.J."/>
            <person name="Nakayama T."/>
            <person name="Obornik M."/>
            <person name="Reyes-Prieto A."/>
            <person name="Armbrust E.V."/>
            <person name="Aves S.J."/>
            <person name="Beiko R.G."/>
            <person name="Coutinho P."/>
            <person name="Dacks J.B."/>
            <person name="Durnford D.G."/>
            <person name="Fast N.M."/>
            <person name="Green B.R."/>
            <person name="Grisdale C.J."/>
            <person name="Hempel F."/>
            <person name="Henrissat B."/>
            <person name="Hoppner M.P."/>
            <person name="Ishida K."/>
            <person name="Kim E."/>
            <person name="Koreny L."/>
            <person name="Kroth P.G."/>
            <person name="Liu Y."/>
            <person name="Malik S.B."/>
            <person name="Maier U.G."/>
            <person name="McRose D."/>
            <person name="Mock T."/>
            <person name="Neilson J.A."/>
            <person name="Onodera N.T."/>
            <person name="Poole A.M."/>
            <person name="Pritham E.J."/>
            <person name="Richards T.A."/>
            <person name="Rocap G."/>
            <person name="Roy S.W."/>
            <person name="Sarai C."/>
            <person name="Schaack S."/>
            <person name="Shirato S."/>
            <person name="Slamovits C.H."/>
            <person name="Spencer D.F."/>
            <person name="Suzuki S."/>
            <person name="Worden A.Z."/>
            <person name="Zauner S."/>
            <person name="Barry K."/>
            <person name="Bell C."/>
            <person name="Bharti A.K."/>
            <person name="Crow J.A."/>
            <person name="Grimwood J."/>
            <person name="Kramer R."/>
            <person name="Lindquist E."/>
            <person name="Lucas S."/>
            <person name="Salamov A."/>
            <person name="McFadden G.I."/>
            <person name="Lane C.E."/>
            <person name="Keeling P.J."/>
            <person name="Gray M.W."/>
            <person name="Grigoriev I.V."/>
            <person name="Archibald J.M."/>
        </authorList>
    </citation>
    <scope>NUCLEOTIDE SEQUENCE</scope>
    <source>
        <strain evidence="2 4">CCMP2712</strain>
    </source>
</reference>
<dbReference type="EnsemblProtists" id="EKX30937">
    <property type="protein sequence ID" value="EKX30937"/>
    <property type="gene ID" value="GUITHDRAFT_122855"/>
</dbReference>
<reference evidence="4" key="2">
    <citation type="submission" date="2012-11" db="EMBL/GenBank/DDBJ databases">
        <authorList>
            <person name="Kuo A."/>
            <person name="Curtis B.A."/>
            <person name="Tanifuji G."/>
            <person name="Burki F."/>
            <person name="Gruber A."/>
            <person name="Irimia M."/>
            <person name="Maruyama S."/>
            <person name="Arias M.C."/>
            <person name="Ball S.G."/>
            <person name="Gile G.H."/>
            <person name="Hirakawa Y."/>
            <person name="Hopkins J.F."/>
            <person name="Rensing S.A."/>
            <person name="Schmutz J."/>
            <person name="Symeonidi A."/>
            <person name="Elias M."/>
            <person name="Eveleigh R.J."/>
            <person name="Herman E.K."/>
            <person name="Klute M.J."/>
            <person name="Nakayama T."/>
            <person name="Obornik M."/>
            <person name="Reyes-Prieto A."/>
            <person name="Armbrust E.V."/>
            <person name="Aves S.J."/>
            <person name="Beiko R.G."/>
            <person name="Coutinho P."/>
            <person name="Dacks J.B."/>
            <person name="Durnford D.G."/>
            <person name="Fast N.M."/>
            <person name="Green B.R."/>
            <person name="Grisdale C."/>
            <person name="Hempe F."/>
            <person name="Henrissat B."/>
            <person name="Hoppner M.P."/>
            <person name="Ishida K.-I."/>
            <person name="Kim E."/>
            <person name="Koreny L."/>
            <person name="Kroth P.G."/>
            <person name="Liu Y."/>
            <person name="Malik S.-B."/>
            <person name="Maier U.G."/>
            <person name="McRose D."/>
            <person name="Mock T."/>
            <person name="Neilson J.A."/>
            <person name="Onodera N.T."/>
            <person name="Poole A.M."/>
            <person name="Pritham E.J."/>
            <person name="Richards T.A."/>
            <person name="Rocap G."/>
            <person name="Roy S.W."/>
            <person name="Sarai C."/>
            <person name="Schaack S."/>
            <person name="Shirato S."/>
            <person name="Slamovits C.H."/>
            <person name="Spencer D.F."/>
            <person name="Suzuki S."/>
            <person name="Worden A.Z."/>
            <person name="Zauner S."/>
            <person name="Barry K."/>
            <person name="Bell C."/>
            <person name="Bharti A.K."/>
            <person name="Crow J.A."/>
            <person name="Grimwood J."/>
            <person name="Kramer R."/>
            <person name="Lindquist E."/>
            <person name="Lucas S."/>
            <person name="Salamov A."/>
            <person name="McFadden G.I."/>
            <person name="Lane C.E."/>
            <person name="Keeling P.J."/>
            <person name="Gray M.W."/>
            <person name="Grigoriev I.V."/>
            <person name="Archibald J.M."/>
        </authorList>
    </citation>
    <scope>NUCLEOTIDE SEQUENCE</scope>
    <source>
        <strain evidence="4">CCMP2712</strain>
    </source>
</reference>
<evidence type="ECO:0000313" key="2">
    <source>
        <dbReference type="EMBL" id="EKX30937.1"/>
    </source>
</evidence>
<feature type="compositionally biased region" description="Basic and acidic residues" evidence="1">
    <location>
        <begin position="7"/>
        <end position="17"/>
    </location>
</feature>
<dbReference type="RefSeq" id="XP_005817917.1">
    <property type="nucleotide sequence ID" value="XM_005817860.1"/>
</dbReference>
<organism evidence="2">
    <name type="scientific">Guillardia theta (strain CCMP2712)</name>
    <name type="common">Cryptophyte</name>
    <dbReference type="NCBI Taxonomy" id="905079"/>
    <lineage>
        <taxon>Eukaryota</taxon>
        <taxon>Cryptophyceae</taxon>
        <taxon>Pyrenomonadales</taxon>
        <taxon>Geminigeraceae</taxon>
        <taxon>Guillardia</taxon>
    </lineage>
</organism>
<accession>L1I4E0</accession>
<dbReference type="Proteomes" id="UP000011087">
    <property type="component" value="Unassembled WGS sequence"/>
</dbReference>
<evidence type="ECO:0000256" key="1">
    <source>
        <dbReference type="SAM" id="MobiDB-lite"/>
    </source>
</evidence>
<feature type="region of interest" description="Disordered" evidence="1">
    <location>
        <begin position="1"/>
        <end position="37"/>
    </location>
</feature>
<gene>
    <name evidence="2" type="ORF">GUITHDRAFT_122855</name>
</gene>
<keyword evidence="4" id="KW-1185">Reference proteome</keyword>
<evidence type="ECO:0000313" key="4">
    <source>
        <dbReference type="Proteomes" id="UP000011087"/>
    </source>
</evidence>